<evidence type="ECO:0000313" key="2">
    <source>
        <dbReference type="EMBL" id="TRX38335.1"/>
    </source>
</evidence>
<evidence type="ECO:0000259" key="1">
    <source>
        <dbReference type="PROSITE" id="PS51186"/>
    </source>
</evidence>
<organism evidence="2 3">
    <name type="scientific">Flavobacterium restrictum</name>
    <dbReference type="NCBI Taxonomy" id="2594428"/>
    <lineage>
        <taxon>Bacteria</taxon>
        <taxon>Pseudomonadati</taxon>
        <taxon>Bacteroidota</taxon>
        <taxon>Flavobacteriia</taxon>
        <taxon>Flavobacteriales</taxon>
        <taxon>Flavobacteriaceae</taxon>
        <taxon>Flavobacterium</taxon>
    </lineage>
</organism>
<evidence type="ECO:0000313" key="3">
    <source>
        <dbReference type="Proteomes" id="UP000316371"/>
    </source>
</evidence>
<dbReference type="GO" id="GO:0016747">
    <property type="term" value="F:acyltransferase activity, transferring groups other than amino-acyl groups"/>
    <property type="evidence" value="ECO:0007669"/>
    <property type="project" value="InterPro"/>
</dbReference>
<dbReference type="AlphaFoldDB" id="A0A553E075"/>
<gene>
    <name evidence="2" type="ORF">FNW21_11235</name>
</gene>
<protein>
    <submittedName>
        <fullName evidence="2">GNAT family N-acetyltransferase</fullName>
    </submittedName>
</protein>
<sequence length="141" mass="16245">MTEIKKANTPHEIASCWEALFLLRPMLNQNEFVAQIQEMQKEGYSLLYIEENGIVVSIAGYRIFSMLYCGKMLYIDDLSTLVTCRGKSYASILLNHLCETAKQENCKTIHLDSGHLRTTAHKLYFKENFVINAFHFSKSIQ</sequence>
<dbReference type="RefSeq" id="WP_144256840.1">
    <property type="nucleotide sequence ID" value="NZ_VJZT01000011.1"/>
</dbReference>
<dbReference type="EMBL" id="VJZT01000011">
    <property type="protein sequence ID" value="TRX38335.1"/>
    <property type="molecule type" value="Genomic_DNA"/>
</dbReference>
<feature type="domain" description="N-acetyltransferase" evidence="1">
    <location>
        <begin position="2"/>
        <end position="141"/>
    </location>
</feature>
<keyword evidence="3" id="KW-1185">Reference proteome</keyword>
<name>A0A553E075_9FLAO</name>
<dbReference type="Proteomes" id="UP000316371">
    <property type="component" value="Unassembled WGS sequence"/>
</dbReference>
<dbReference type="PROSITE" id="PS51186">
    <property type="entry name" value="GNAT"/>
    <property type="match status" value="1"/>
</dbReference>
<reference evidence="2 3" key="1">
    <citation type="submission" date="2019-07" db="EMBL/GenBank/DDBJ databases">
        <title>Novel species of Flavobacterium.</title>
        <authorList>
            <person name="Liu Q."/>
            <person name="Xin Y.-H."/>
        </authorList>
    </citation>
    <scope>NUCLEOTIDE SEQUENCE [LARGE SCALE GENOMIC DNA]</scope>
    <source>
        <strain evidence="2 3">LB1R34</strain>
    </source>
</reference>
<dbReference type="Pfam" id="PF00583">
    <property type="entry name" value="Acetyltransf_1"/>
    <property type="match status" value="1"/>
</dbReference>
<dbReference type="CDD" id="cd04301">
    <property type="entry name" value="NAT_SF"/>
    <property type="match status" value="1"/>
</dbReference>
<dbReference type="InterPro" id="IPR000182">
    <property type="entry name" value="GNAT_dom"/>
</dbReference>
<dbReference type="Gene3D" id="3.40.630.30">
    <property type="match status" value="1"/>
</dbReference>
<dbReference type="OrthoDB" id="9805924at2"/>
<comment type="caution">
    <text evidence="2">The sequence shown here is derived from an EMBL/GenBank/DDBJ whole genome shotgun (WGS) entry which is preliminary data.</text>
</comment>
<accession>A0A553E075</accession>
<proteinExistence type="predicted"/>
<dbReference type="InterPro" id="IPR016181">
    <property type="entry name" value="Acyl_CoA_acyltransferase"/>
</dbReference>
<dbReference type="SUPFAM" id="SSF55729">
    <property type="entry name" value="Acyl-CoA N-acyltransferases (Nat)"/>
    <property type="match status" value="1"/>
</dbReference>
<keyword evidence="2" id="KW-0808">Transferase</keyword>